<evidence type="ECO:0000259" key="2">
    <source>
        <dbReference type="Pfam" id="PF03372"/>
    </source>
</evidence>
<evidence type="ECO:0000256" key="1">
    <source>
        <dbReference type="SAM" id="Phobius"/>
    </source>
</evidence>
<keyword evidence="1" id="KW-1133">Transmembrane helix</keyword>
<keyword evidence="1" id="KW-0472">Membrane</keyword>
<dbReference type="InterPro" id="IPR036691">
    <property type="entry name" value="Endo/exonu/phosph_ase_sf"/>
</dbReference>
<keyword evidence="4" id="KW-1185">Reference proteome</keyword>
<dbReference type="InterPro" id="IPR005135">
    <property type="entry name" value="Endo/exonuclease/phosphatase"/>
</dbReference>
<comment type="caution">
    <text evidence="3">The sequence shown here is derived from an EMBL/GenBank/DDBJ whole genome shotgun (WGS) entry which is preliminary data.</text>
</comment>
<dbReference type="EMBL" id="JACVXB010000003">
    <property type="protein sequence ID" value="MBD0832398.1"/>
    <property type="molecule type" value="Genomic_DNA"/>
</dbReference>
<keyword evidence="3" id="KW-0540">Nuclease</keyword>
<feature type="transmembrane region" description="Helical" evidence="1">
    <location>
        <begin position="33"/>
        <end position="53"/>
    </location>
</feature>
<keyword evidence="3" id="KW-0255">Endonuclease</keyword>
<dbReference type="Proteomes" id="UP000600588">
    <property type="component" value="Unassembled WGS sequence"/>
</dbReference>
<dbReference type="Pfam" id="PF03372">
    <property type="entry name" value="Exo_endo_phos"/>
    <property type="match status" value="1"/>
</dbReference>
<sequence length="359" mass="41663">MQTLFYIISILLIVAALLPLSKNQHWLVRGVDFMKFHLFVLISVTILFGMFLLKESHYVSVLIILLILVNSYLTTHFLPYTVLYKKHKPSFQKKSKPISLIAFNVYQFNKNYNGLIDLVNQVAPDILLTMETDKAWEHGMKPIERLYANHHNIPLSNTYGMHFYTNLKVVQIKTNYFVSEDIPSIEAFLETEEGYRFHFFGVHPPPPSPTEEPTSKERDGELMSIAKRIRQLEGSVVVSGDFNQVTWGYTNRLFQKASQLIDVRKGRGFVTTFHAKYKWFRIPLDQIFHSPDIMVDTFKTLKHIGSDHLPLYCRFSITSNKEILKNNDIEPIDTTEKTEMNRMIKKGKKETGDRGINTP</sequence>
<dbReference type="RefSeq" id="WP_188230176.1">
    <property type="nucleotide sequence ID" value="NZ_JACVXB010000003.1"/>
</dbReference>
<dbReference type="AlphaFoldDB" id="A0A8J6Q765"/>
<feature type="domain" description="Endonuclease/exonuclease/phosphatase" evidence="2">
    <location>
        <begin position="102"/>
        <end position="308"/>
    </location>
</feature>
<name>A0A8J6Q765_9FLAO</name>
<protein>
    <submittedName>
        <fullName evidence="3">Endonuclease/exonuclease/phosphatase family protein</fullName>
    </submittedName>
</protein>
<evidence type="ECO:0000313" key="3">
    <source>
        <dbReference type="EMBL" id="MBD0832398.1"/>
    </source>
</evidence>
<dbReference type="GO" id="GO:0004519">
    <property type="term" value="F:endonuclease activity"/>
    <property type="evidence" value="ECO:0007669"/>
    <property type="project" value="UniProtKB-KW"/>
</dbReference>
<organism evidence="3 4">
    <name type="scientific">Aestuariibaculum sediminum</name>
    <dbReference type="NCBI Taxonomy" id="2770637"/>
    <lineage>
        <taxon>Bacteria</taxon>
        <taxon>Pseudomonadati</taxon>
        <taxon>Bacteroidota</taxon>
        <taxon>Flavobacteriia</taxon>
        <taxon>Flavobacteriales</taxon>
        <taxon>Flavobacteriaceae</taxon>
    </lineage>
</organism>
<proteinExistence type="predicted"/>
<gene>
    <name evidence="3" type="ORF">ICJ83_09650</name>
</gene>
<keyword evidence="3" id="KW-0378">Hydrolase</keyword>
<reference evidence="3 4" key="1">
    <citation type="submission" date="2020-09" db="EMBL/GenBank/DDBJ databases">
        <title>TT11 complete genome.</title>
        <authorList>
            <person name="Wu Z."/>
        </authorList>
    </citation>
    <scope>NUCLEOTIDE SEQUENCE [LARGE SCALE GENOMIC DNA]</scope>
    <source>
        <strain evidence="3 4">TT11</strain>
    </source>
</reference>
<keyword evidence="1" id="KW-0812">Transmembrane</keyword>
<evidence type="ECO:0000313" key="4">
    <source>
        <dbReference type="Proteomes" id="UP000600588"/>
    </source>
</evidence>
<feature type="transmembrane region" description="Helical" evidence="1">
    <location>
        <begin position="6"/>
        <end position="21"/>
    </location>
</feature>
<dbReference type="Gene3D" id="3.60.10.10">
    <property type="entry name" value="Endonuclease/exonuclease/phosphatase"/>
    <property type="match status" value="1"/>
</dbReference>
<accession>A0A8J6Q765</accession>
<dbReference type="SUPFAM" id="SSF56219">
    <property type="entry name" value="DNase I-like"/>
    <property type="match status" value="1"/>
</dbReference>
<feature type="transmembrane region" description="Helical" evidence="1">
    <location>
        <begin position="59"/>
        <end position="84"/>
    </location>
</feature>